<organism evidence="3 4">
    <name type="scientific">Strongylocentrotus purpuratus</name>
    <name type="common">Purple sea urchin</name>
    <dbReference type="NCBI Taxonomy" id="7668"/>
    <lineage>
        <taxon>Eukaryota</taxon>
        <taxon>Metazoa</taxon>
        <taxon>Echinodermata</taxon>
        <taxon>Eleutherozoa</taxon>
        <taxon>Echinozoa</taxon>
        <taxon>Echinoidea</taxon>
        <taxon>Euechinoidea</taxon>
        <taxon>Echinacea</taxon>
        <taxon>Camarodonta</taxon>
        <taxon>Echinidea</taxon>
        <taxon>Strongylocentrotidae</taxon>
        <taxon>Strongylocentrotus</taxon>
    </lineage>
</organism>
<dbReference type="InterPro" id="IPR052289">
    <property type="entry name" value="Calcyclin-binding_UBL-bridge"/>
</dbReference>
<sequence>MSLKVRKSEVLHQLIINSLLHQIIPDKSHHKVKTDNLVILMKKREEKNWDYLTQTEKKAKQKGKPASPKTNTGDPSAGIMDLMQTMYDDGDDDMKRSIAQAWTQAREKKDTMELP</sequence>
<dbReference type="OrthoDB" id="164025at2759"/>
<dbReference type="PANTHER" id="PTHR13164">
    <property type="entry name" value="CALICYLIN BINDING PROTEIN"/>
    <property type="match status" value="1"/>
</dbReference>
<dbReference type="InterPro" id="IPR008978">
    <property type="entry name" value="HSP20-like_chaperone"/>
</dbReference>
<dbReference type="KEGG" id="spu:593229"/>
<dbReference type="Gene3D" id="2.60.40.790">
    <property type="match status" value="1"/>
</dbReference>
<accession>A0A7M7ND67</accession>
<feature type="domain" description="SGS" evidence="2">
    <location>
        <begin position="38"/>
        <end position="115"/>
    </location>
</feature>
<reference evidence="4" key="1">
    <citation type="submission" date="2015-02" db="EMBL/GenBank/DDBJ databases">
        <title>Genome sequencing for Strongylocentrotus purpuratus.</title>
        <authorList>
            <person name="Murali S."/>
            <person name="Liu Y."/>
            <person name="Vee V."/>
            <person name="English A."/>
            <person name="Wang M."/>
            <person name="Skinner E."/>
            <person name="Han Y."/>
            <person name="Muzny D.M."/>
            <person name="Worley K.C."/>
            <person name="Gibbs R.A."/>
        </authorList>
    </citation>
    <scope>NUCLEOTIDE SEQUENCE</scope>
</reference>
<keyword evidence="4" id="KW-1185">Reference proteome</keyword>
<evidence type="ECO:0000256" key="1">
    <source>
        <dbReference type="SAM" id="MobiDB-lite"/>
    </source>
</evidence>
<dbReference type="Proteomes" id="UP000007110">
    <property type="component" value="Unassembled WGS sequence"/>
</dbReference>
<dbReference type="RefSeq" id="XP_030833779.1">
    <property type="nucleotide sequence ID" value="XM_030977919.1"/>
</dbReference>
<dbReference type="AlphaFoldDB" id="A0A7M7ND67"/>
<dbReference type="SUPFAM" id="SSF49764">
    <property type="entry name" value="HSP20-like chaperones"/>
    <property type="match status" value="1"/>
</dbReference>
<dbReference type="OMA" id="SIAQAWT"/>
<feature type="region of interest" description="Disordered" evidence="1">
    <location>
        <begin position="55"/>
        <end position="79"/>
    </location>
</feature>
<evidence type="ECO:0000259" key="2">
    <source>
        <dbReference type="PROSITE" id="PS51048"/>
    </source>
</evidence>
<dbReference type="PANTHER" id="PTHR13164:SF3">
    <property type="entry name" value="CALCYCLIN-BINDING PROTEIN"/>
    <property type="match status" value="1"/>
</dbReference>
<dbReference type="GeneID" id="593229"/>
<dbReference type="PROSITE" id="PS51048">
    <property type="entry name" value="SGS"/>
    <property type="match status" value="1"/>
</dbReference>
<dbReference type="InParanoid" id="A0A7M7ND67"/>
<dbReference type="EnsemblMetazoa" id="XM_030977919">
    <property type="protein sequence ID" value="XP_030833779"/>
    <property type="gene ID" value="LOC593229"/>
</dbReference>
<evidence type="ECO:0000313" key="4">
    <source>
        <dbReference type="Proteomes" id="UP000007110"/>
    </source>
</evidence>
<evidence type="ECO:0000313" key="3">
    <source>
        <dbReference type="EnsemblMetazoa" id="XP_030833779"/>
    </source>
</evidence>
<name>A0A7M7ND67_STRPU</name>
<dbReference type="InterPro" id="IPR007699">
    <property type="entry name" value="SGS_dom"/>
</dbReference>
<protein>
    <recommendedName>
        <fullName evidence="2">SGS domain-containing protein</fullName>
    </recommendedName>
</protein>
<reference evidence="3" key="2">
    <citation type="submission" date="2021-01" db="UniProtKB">
        <authorList>
            <consortium name="EnsemblMetazoa"/>
        </authorList>
    </citation>
    <scope>IDENTIFICATION</scope>
</reference>
<proteinExistence type="predicted"/>